<protein>
    <submittedName>
        <fullName evidence="3">SMP-30/gluconolactonase/LRE family protein</fullName>
        <ecNumber evidence="3">3.1.1.99</ecNumber>
    </submittedName>
</protein>
<gene>
    <name evidence="3" type="ORF">QO034_10390</name>
</gene>
<evidence type="ECO:0000259" key="2">
    <source>
        <dbReference type="Pfam" id="PF08450"/>
    </source>
</evidence>
<evidence type="ECO:0000313" key="4">
    <source>
        <dbReference type="Proteomes" id="UP001227126"/>
    </source>
</evidence>
<comment type="caution">
    <text evidence="3">The sequence shown here is derived from an EMBL/GenBank/DDBJ whole genome shotgun (WGS) entry which is preliminary data.</text>
</comment>
<name>A0ABT7FEW4_9RHOB</name>
<dbReference type="InterPro" id="IPR005511">
    <property type="entry name" value="SMP-30"/>
</dbReference>
<dbReference type="Proteomes" id="UP001227126">
    <property type="component" value="Unassembled WGS sequence"/>
</dbReference>
<feature type="domain" description="SMP-30/Gluconolactonase/LRE-like region" evidence="2">
    <location>
        <begin position="15"/>
        <end position="253"/>
    </location>
</feature>
<dbReference type="InterPro" id="IPR011042">
    <property type="entry name" value="6-blade_b-propeller_TolB-like"/>
</dbReference>
<dbReference type="EMBL" id="JASNJE010000010">
    <property type="protein sequence ID" value="MDK3073520.1"/>
    <property type="molecule type" value="Genomic_DNA"/>
</dbReference>
<evidence type="ECO:0000313" key="3">
    <source>
        <dbReference type="EMBL" id="MDK3073520.1"/>
    </source>
</evidence>
<keyword evidence="3" id="KW-0378">Hydrolase</keyword>
<dbReference type="EC" id="3.1.1.99" evidence="3"/>
<accession>A0ABT7FEW4</accession>
<dbReference type="GO" id="GO:0016787">
    <property type="term" value="F:hydrolase activity"/>
    <property type="evidence" value="ECO:0007669"/>
    <property type="project" value="UniProtKB-KW"/>
</dbReference>
<comment type="similarity">
    <text evidence="1">Belongs to the SMP-30/CGR1 family.</text>
</comment>
<dbReference type="RefSeq" id="WP_284485462.1">
    <property type="nucleotide sequence ID" value="NZ_JASNJE010000010.1"/>
</dbReference>
<keyword evidence="4" id="KW-1185">Reference proteome</keyword>
<dbReference type="PRINTS" id="PR01790">
    <property type="entry name" value="SMP30FAMILY"/>
</dbReference>
<evidence type="ECO:0000256" key="1">
    <source>
        <dbReference type="ARBA" id="ARBA00008853"/>
    </source>
</evidence>
<sequence>MTAGAVLFDARACALGEGPLWHPERGQLFWFDILGRRLLTRTARGPAQWTFDEMVSAAGWIDRDSLLIASETRLFRFDLVSGAATTVCDLEADRPETRSNDGRADPRGGFWIGTMGKAAERGAGAIYRYYRGELRRLFAGLTIPNAICFSPDGRCAYFCDTPTRRIRRQALDASGWPKGDPSDLVTITGDGVFPDGAVVDAEGCLWNAQWGGARVVRYDASGREIARVAVPARQSSCPAFGGANLDELFVTSAATGLAGPAEGQTFRLSVAPVAGQAEHRVMV</sequence>
<dbReference type="Pfam" id="PF08450">
    <property type="entry name" value="SGL"/>
    <property type="match status" value="1"/>
</dbReference>
<dbReference type="SUPFAM" id="SSF63829">
    <property type="entry name" value="Calcium-dependent phosphotriesterase"/>
    <property type="match status" value="1"/>
</dbReference>
<dbReference type="PANTHER" id="PTHR10907:SF47">
    <property type="entry name" value="REGUCALCIN"/>
    <property type="match status" value="1"/>
</dbReference>
<dbReference type="InterPro" id="IPR013658">
    <property type="entry name" value="SGL"/>
</dbReference>
<dbReference type="PANTHER" id="PTHR10907">
    <property type="entry name" value="REGUCALCIN"/>
    <property type="match status" value="1"/>
</dbReference>
<proteinExistence type="inferred from homology"/>
<organism evidence="3 4">
    <name type="scientific">Sedimentitalea xiamensis</name>
    <dbReference type="NCBI Taxonomy" id="3050037"/>
    <lineage>
        <taxon>Bacteria</taxon>
        <taxon>Pseudomonadati</taxon>
        <taxon>Pseudomonadota</taxon>
        <taxon>Alphaproteobacteria</taxon>
        <taxon>Rhodobacterales</taxon>
        <taxon>Paracoccaceae</taxon>
        <taxon>Sedimentitalea</taxon>
    </lineage>
</organism>
<dbReference type="Gene3D" id="2.120.10.30">
    <property type="entry name" value="TolB, C-terminal domain"/>
    <property type="match status" value="1"/>
</dbReference>
<reference evidence="3 4" key="1">
    <citation type="submission" date="2023-05" db="EMBL/GenBank/DDBJ databases">
        <title>Sedimentitalea sp. nov. JM2-8.</title>
        <authorList>
            <person name="Huang J."/>
        </authorList>
    </citation>
    <scope>NUCLEOTIDE SEQUENCE [LARGE SCALE GENOMIC DNA]</scope>
    <source>
        <strain evidence="3 4">JM2-8</strain>
    </source>
</reference>